<proteinExistence type="predicted"/>
<organism evidence="2">
    <name type="scientific">Blastobotrys adeninivorans</name>
    <name type="common">Yeast</name>
    <name type="synonym">Arxula adeninivorans</name>
    <dbReference type="NCBI Taxonomy" id="409370"/>
    <lineage>
        <taxon>Eukaryota</taxon>
        <taxon>Fungi</taxon>
        <taxon>Dikarya</taxon>
        <taxon>Ascomycota</taxon>
        <taxon>Saccharomycotina</taxon>
        <taxon>Dipodascomycetes</taxon>
        <taxon>Dipodascales</taxon>
        <taxon>Trichomonascaceae</taxon>
        <taxon>Blastobotrys</taxon>
    </lineage>
</organism>
<gene>
    <name evidence="2" type="ORF">GNLVRS02_ARAD1B17754g</name>
</gene>
<dbReference type="PhylomeDB" id="A0A060T787"/>
<name>A0A060T787_BLAAD</name>
<reference evidence="2" key="2">
    <citation type="submission" date="2014-06" db="EMBL/GenBank/DDBJ databases">
        <title>The complete genome of Blastobotrys (Arxula) adeninivorans LS3 - a yeast of biotechnological interest.</title>
        <authorList>
            <person name="Kunze G."/>
            <person name="Gaillardin C."/>
            <person name="Czernicka M."/>
            <person name="Durrens P."/>
            <person name="Martin T."/>
            <person name="Boer E."/>
            <person name="Gabaldon T."/>
            <person name="Cruz J."/>
            <person name="Talla E."/>
            <person name="Marck C."/>
            <person name="Goffeau A."/>
            <person name="Barbe V."/>
            <person name="Baret P."/>
            <person name="Baronian K."/>
            <person name="Beier S."/>
            <person name="Bleykasten C."/>
            <person name="Bode R."/>
            <person name="Casaregola S."/>
            <person name="Despons L."/>
            <person name="Fairhead C."/>
            <person name="Giersberg M."/>
            <person name="Gierski P."/>
            <person name="Hahnel U."/>
            <person name="Hartmann A."/>
            <person name="Jankowska D."/>
            <person name="Jubin C."/>
            <person name="Jung P."/>
            <person name="Lafontaine I."/>
            <person name="Leh-Louis V."/>
            <person name="Lemaire M."/>
            <person name="Marcet-Houben M."/>
            <person name="Mascher M."/>
            <person name="Morel G."/>
            <person name="Richard G.-F."/>
            <person name="Riechen J."/>
            <person name="Sacerdot C."/>
            <person name="Sarkar A."/>
            <person name="Savel G."/>
            <person name="Schacherer J."/>
            <person name="Sherman D."/>
            <person name="Straub M.-L."/>
            <person name="Stein N."/>
            <person name="Thierry A."/>
            <person name="Trautwein-Schult A."/>
            <person name="Westhof E."/>
            <person name="Worch S."/>
            <person name="Dujon B."/>
            <person name="Souciet J.-L."/>
            <person name="Wincker P."/>
            <person name="Scholz U."/>
            <person name="Neuveglise N."/>
        </authorList>
    </citation>
    <scope>NUCLEOTIDE SEQUENCE</scope>
    <source>
        <strain evidence="2">LS3</strain>
    </source>
</reference>
<evidence type="ECO:0000313" key="2">
    <source>
        <dbReference type="EMBL" id="CDP36644.1"/>
    </source>
</evidence>
<keyword evidence="1" id="KW-1133">Transmembrane helix</keyword>
<dbReference type="InterPro" id="IPR021047">
    <property type="entry name" value="Mannosyltransferase_CMT1"/>
</dbReference>
<keyword evidence="1" id="KW-0472">Membrane</keyword>
<feature type="transmembrane region" description="Helical" evidence="1">
    <location>
        <begin position="53"/>
        <end position="75"/>
    </location>
</feature>
<dbReference type="EMBL" id="HG937692">
    <property type="protein sequence ID" value="CDP36644.1"/>
    <property type="molecule type" value="Genomic_DNA"/>
</dbReference>
<dbReference type="Pfam" id="PF11735">
    <property type="entry name" value="CAP59_mtransfer"/>
    <property type="match status" value="1"/>
</dbReference>
<reference evidence="2" key="1">
    <citation type="submission" date="2014-02" db="EMBL/GenBank/DDBJ databases">
        <authorList>
            <person name="Genoscope - CEA"/>
        </authorList>
    </citation>
    <scope>NUCLEOTIDE SEQUENCE</scope>
    <source>
        <strain evidence="2">LS3</strain>
    </source>
</reference>
<dbReference type="AlphaFoldDB" id="A0A060T787"/>
<sequence length="469" mass="53781">MKLDQVEYSAVEQEYDCERSQVVDYESMRPRRWASKSWRLTGCRRLGRPIRRLCQVLCVTIASLVGVVLLTGMAFPSYTILPDHYQQLRQSMIISDQPGRGNPKNEKIFLAASIYDDSGTLASGQWGKSILDLIDLLGEDNVFLSIYENNSGRKGSYALRHFRDRVNCTKSIVYESKIDEDMIPHTMYETGPELKRISYLAEVRNRALEPLSYLNQTYDKVLIVNDVIFDAKDAVNLLFSTNHDQAGKARYRAACAVDFGNPFKFYDTFATRDLEGYSMGVPLYPWFSKEGKAISRKDVQQQKDAVRVKSCWGGMVAFDGQYFQGPDPVKFRYEPEPYWDASECCLVHADILERAQVKDDMNDVGIYMNPYIRVAYDKTTFKLLKVGARFERVFSVIQGVLTTATGMPWYNCRRTERAGDKRYGLEWTEHGLVEAERVAQPGGYCGRYGSRVRRDHKWVKAAMPEGLYD</sequence>
<protein>
    <submittedName>
        <fullName evidence="2">ARAD1B17754p</fullName>
    </submittedName>
</protein>
<dbReference type="PANTHER" id="PTHR34144:SF8">
    <property type="entry name" value="GLYCOSYLTRANSFERASE FAMILY 69 PROTEIN"/>
    <property type="match status" value="1"/>
</dbReference>
<keyword evidence="1" id="KW-0812">Transmembrane</keyword>
<evidence type="ECO:0000256" key="1">
    <source>
        <dbReference type="SAM" id="Phobius"/>
    </source>
</evidence>
<accession>A0A060T787</accession>
<dbReference type="PANTHER" id="PTHR34144">
    <property type="entry name" value="CHROMOSOME 8, WHOLE GENOME SHOTGUN SEQUENCE"/>
    <property type="match status" value="1"/>
</dbReference>